<name>A0A0S8FSW9_UNCW3</name>
<sequence length="65" mass="7398">MMLEIESGEAVEAARTHKPRRNSGRACFSITLKGLVAFLCETHAVAKKMPKIRYEILRRLVIRAE</sequence>
<proteinExistence type="predicted"/>
<reference evidence="1 2" key="1">
    <citation type="journal article" date="2015" name="Microbiome">
        <title>Genomic resolution of linkages in carbon, nitrogen, and sulfur cycling among widespread estuary sediment bacteria.</title>
        <authorList>
            <person name="Baker B.J."/>
            <person name="Lazar C.S."/>
            <person name="Teske A.P."/>
            <person name="Dick G.J."/>
        </authorList>
    </citation>
    <scope>NUCLEOTIDE SEQUENCE [LARGE SCALE GENOMIC DNA]</scope>
    <source>
        <strain evidence="1">SM23_42</strain>
    </source>
</reference>
<evidence type="ECO:0000313" key="2">
    <source>
        <dbReference type="Proteomes" id="UP000051373"/>
    </source>
</evidence>
<comment type="caution">
    <text evidence="1">The sequence shown here is derived from an EMBL/GenBank/DDBJ whole genome shotgun (WGS) entry which is preliminary data.</text>
</comment>
<organism evidence="1 2">
    <name type="scientific">candidate division WOR_3 bacterium SM23_42</name>
    <dbReference type="NCBI Taxonomy" id="1703779"/>
    <lineage>
        <taxon>Bacteria</taxon>
        <taxon>Bacteria division WOR-3</taxon>
    </lineage>
</organism>
<gene>
    <name evidence="1" type="ORF">AMJ83_05210</name>
</gene>
<accession>A0A0S8FSW9</accession>
<evidence type="ECO:0000313" key="1">
    <source>
        <dbReference type="EMBL" id="KPK63848.1"/>
    </source>
</evidence>
<dbReference type="AlphaFoldDB" id="A0A0S8FSW9"/>
<protein>
    <submittedName>
        <fullName evidence="1">Uncharacterized protein</fullName>
    </submittedName>
</protein>
<dbReference type="EMBL" id="LJUJ01000008">
    <property type="protein sequence ID" value="KPK63848.1"/>
    <property type="molecule type" value="Genomic_DNA"/>
</dbReference>
<dbReference type="Proteomes" id="UP000051373">
    <property type="component" value="Unassembled WGS sequence"/>
</dbReference>
<dbReference type="STRING" id="1703779.AMJ83_05210"/>